<dbReference type="AlphaFoldDB" id="X1HR88"/>
<name>X1HR88_9ZZZZ</name>
<feature type="domain" description="BIG2" evidence="1">
    <location>
        <begin position="44"/>
        <end position="79"/>
    </location>
</feature>
<feature type="non-terminal residue" evidence="2">
    <location>
        <position position="1"/>
    </location>
</feature>
<evidence type="ECO:0000259" key="1">
    <source>
        <dbReference type="Pfam" id="PF02368"/>
    </source>
</evidence>
<gene>
    <name evidence="2" type="ORF">S03H2_47558</name>
</gene>
<dbReference type="Gene3D" id="2.60.40.1080">
    <property type="match status" value="1"/>
</dbReference>
<organism evidence="2">
    <name type="scientific">marine sediment metagenome</name>
    <dbReference type="NCBI Taxonomy" id="412755"/>
    <lineage>
        <taxon>unclassified sequences</taxon>
        <taxon>metagenomes</taxon>
        <taxon>ecological metagenomes</taxon>
    </lineage>
</organism>
<dbReference type="InterPro" id="IPR008964">
    <property type="entry name" value="Invasin/intimin_cell_adhesion"/>
</dbReference>
<dbReference type="Pfam" id="PF02368">
    <property type="entry name" value="Big_2"/>
    <property type="match status" value="1"/>
</dbReference>
<dbReference type="SUPFAM" id="SSF49373">
    <property type="entry name" value="Invasin/intimin cell-adhesion fragments"/>
    <property type="match status" value="1"/>
</dbReference>
<proteinExistence type="predicted"/>
<sequence length="195" mass="21079">AELQYIEAYPKNMAFDLNDANKCDDVTQVVAWYFDGSWENIDINSASYLSNNTGVATVNSSGTVCGVGEGNTTIKVTYQGEYDTISVSVTDTGISPPGVTTLDPIYDGGYYIAMKGKIQSTGGENAYEIGFEYQDLAGGSVETINAYGNYEDGRAWNMTLVKGSDITYGHSYKYRAYAVNSAGTGYGTWDTFTVN</sequence>
<comment type="caution">
    <text evidence="2">The sequence shown here is derived from an EMBL/GenBank/DDBJ whole genome shotgun (WGS) entry which is preliminary data.</text>
</comment>
<protein>
    <recommendedName>
        <fullName evidence="1">BIG2 domain-containing protein</fullName>
    </recommendedName>
</protein>
<evidence type="ECO:0000313" key="2">
    <source>
        <dbReference type="EMBL" id="GAH72681.1"/>
    </source>
</evidence>
<reference evidence="2" key="1">
    <citation type="journal article" date="2014" name="Front. Microbiol.">
        <title>High frequency of phylogenetically diverse reductive dehalogenase-homologous genes in deep subseafloor sedimentary metagenomes.</title>
        <authorList>
            <person name="Kawai M."/>
            <person name="Futagami T."/>
            <person name="Toyoda A."/>
            <person name="Takaki Y."/>
            <person name="Nishi S."/>
            <person name="Hori S."/>
            <person name="Arai W."/>
            <person name="Tsubouchi T."/>
            <person name="Morono Y."/>
            <person name="Uchiyama I."/>
            <person name="Ito T."/>
            <person name="Fujiyama A."/>
            <person name="Inagaki F."/>
            <person name="Takami H."/>
        </authorList>
    </citation>
    <scope>NUCLEOTIDE SEQUENCE</scope>
    <source>
        <strain evidence="2">Expedition CK06-06</strain>
    </source>
</reference>
<accession>X1HR88</accession>
<dbReference type="EMBL" id="BARU01029933">
    <property type="protein sequence ID" value="GAH72681.1"/>
    <property type="molecule type" value="Genomic_DNA"/>
</dbReference>
<dbReference type="InterPro" id="IPR003343">
    <property type="entry name" value="Big_2"/>
</dbReference>